<dbReference type="InterPro" id="IPR003646">
    <property type="entry name" value="SH3-like_bac-type"/>
</dbReference>
<proteinExistence type="predicted"/>
<evidence type="ECO:0000313" key="3">
    <source>
        <dbReference type="Proteomes" id="UP001227162"/>
    </source>
</evidence>
<protein>
    <submittedName>
        <fullName evidence="2">SH3 domain-containing protein</fullName>
    </submittedName>
</protein>
<keyword evidence="3" id="KW-1185">Reference proteome</keyword>
<feature type="domain" description="SH3b" evidence="1">
    <location>
        <begin position="154"/>
        <end position="219"/>
    </location>
</feature>
<comment type="caution">
    <text evidence="2">The sequence shown here is derived from an EMBL/GenBank/DDBJ whole genome shotgun (WGS) entry which is preliminary data.</text>
</comment>
<accession>A0AAJ1UDZ7</accession>
<dbReference type="RefSeq" id="WP_317627387.1">
    <property type="nucleotide sequence ID" value="NZ_JANFFA010000006.1"/>
</dbReference>
<dbReference type="AlphaFoldDB" id="A0AAJ1UDZ7"/>
<reference evidence="2" key="2">
    <citation type="submission" date="2023-04" db="EMBL/GenBank/DDBJ databases">
        <title>'Rhodoalgimonas zhirmunskyi' gen. nov., isolated from a red alga.</title>
        <authorList>
            <person name="Nedashkovskaya O.I."/>
            <person name="Otstavnykh N.Y."/>
            <person name="Bystritskaya E.P."/>
            <person name="Balabanova L.A."/>
            <person name="Isaeva M.P."/>
        </authorList>
    </citation>
    <scope>NUCLEOTIDE SEQUENCE</scope>
    <source>
        <strain evidence="2">10Alg 79</strain>
    </source>
</reference>
<dbReference type="Proteomes" id="UP001227162">
    <property type="component" value="Unassembled WGS sequence"/>
</dbReference>
<dbReference type="SMART" id="SM00287">
    <property type="entry name" value="SH3b"/>
    <property type="match status" value="1"/>
</dbReference>
<dbReference type="Pfam" id="PF08239">
    <property type="entry name" value="SH3_3"/>
    <property type="match status" value="1"/>
</dbReference>
<dbReference type="EMBL" id="JANFFA010000006">
    <property type="protein sequence ID" value="MDQ2095763.1"/>
    <property type="molecule type" value="Genomic_DNA"/>
</dbReference>
<gene>
    <name evidence="2" type="ORF">NOI20_16715</name>
</gene>
<evidence type="ECO:0000313" key="2">
    <source>
        <dbReference type="EMBL" id="MDQ2095763.1"/>
    </source>
</evidence>
<organism evidence="2 3">
    <name type="scientific">Rhodalgimonas zhirmunskyi</name>
    <dbReference type="NCBI Taxonomy" id="2964767"/>
    <lineage>
        <taxon>Bacteria</taxon>
        <taxon>Pseudomonadati</taxon>
        <taxon>Pseudomonadota</taxon>
        <taxon>Alphaproteobacteria</taxon>
        <taxon>Rhodobacterales</taxon>
        <taxon>Roseobacteraceae</taxon>
        <taxon>Rhodalgimonas</taxon>
    </lineage>
</organism>
<reference evidence="2" key="1">
    <citation type="submission" date="2022-07" db="EMBL/GenBank/DDBJ databases">
        <authorList>
            <person name="Otstavnykh N."/>
            <person name="Isaeva M."/>
            <person name="Bystritskaya E."/>
        </authorList>
    </citation>
    <scope>NUCLEOTIDE SEQUENCE</scope>
    <source>
        <strain evidence="2">10Alg 79</strain>
    </source>
</reference>
<dbReference type="PROSITE" id="PS51781">
    <property type="entry name" value="SH3B"/>
    <property type="match status" value="1"/>
</dbReference>
<sequence length="219" mass="23175">MWRLIVVTFAFLGWSFWYLSGGSDYVPHEGSLQYAAKVEETRLNQQNALAAARDQVARPDAGATKISPKLLAGIDQSATVTLASASATAPMTDSAKRQTLTLNADRAVQGAGVMTVSADPEKIALLVAAAEVGMQNPAATAHVQKVRAKSSDGRDVRKVRSNRVNLRQGPGTDYGVAGKLGRGDLVEVIADNGDGWVKLKVEDSGEIAWVADFLLAPAD</sequence>
<dbReference type="Gene3D" id="2.30.30.40">
    <property type="entry name" value="SH3 Domains"/>
    <property type="match status" value="1"/>
</dbReference>
<evidence type="ECO:0000259" key="1">
    <source>
        <dbReference type="PROSITE" id="PS51781"/>
    </source>
</evidence>
<name>A0AAJ1UDZ7_9RHOB</name>